<dbReference type="AlphaFoldDB" id="A0A494YDT4"/>
<feature type="chain" id="PRO_5019778238" description="Probable sugar-binding periplasmic protein" evidence="7">
    <location>
        <begin position="26"/>
        <end position="414"/>
    </location>
</feature>
<comment type="caution">
    <text evidence="8">The sequence shown here is derived from an EMBL/GenBank/DDBJ whole genome shotgun (WGS) entry which is preliminary data.</text>
</comment>
<organism evidence="8 9">
    <name type="scientific">Pararobbsia silviterrae</name>
    <dbReference type="NCBI Taxonomy" id="1792498"/>
    <lineage>
        <taxon>Bacteria</taxon>
        <taxon>Pseudomonadati</taxon>
        <taxon>Pseudomonadota</taxon>
        <taxon>Betaproteobacteria</taxon>
        <taxon>Burkholderiales</taxon>
        <taxon>Burkholderiaceae</taxon>
        <taxon>Pararobbsia</taxon>
    </lineage>
</organism>
<dbReference type="PANTHER" id="PTHR43649">
    <property type="entry name" value="ARABINOSE-BINDING PROTEIN-RELATED"/>
    <property type="match status" value="1"/>
</dbReference>
<keyword evidence="9" id="KW-1185">Reference proteome</keyword>
<evidence type="ECO:0000256" key="7">
    <source>
        <dbReference type="SAM" id="SignalP"/>
    </source>
</evidence>
<evidence type="ECO:0000256" key="6">
    <source>
        <dbReference type="ARBA" id="ARBA00049753"/>
    </source>
</evidence>
<dbReference type="PANTHER" id="PTHR43649:SF28">
    <property type="entry name" value="BINDING PROTEIN COMPONENT OF ABC SUGAR TRANSPORTER-RELATED"/>
    <property type="match status" value="1"/>
</dbReference>
<evidence type="ECO:0000256" key="4">
    <source>
        <dbReference type="ARBA" id="ARBA00022729"/>
    </source>
</evidence>
<dbReference type="OrthoDB" id="5580590at2"/>
<comment type="similarity">
    <text evidence="2">Belongs to the bacterial solute-binding protein 1 family.</text>
</comment>
<sequence>MVKAAKLTKIAASVALVLGAAVAHADGEKAQVIHWWTSGGESAAIKQFADAYNKAGGVWVDQAIAGGEQARAAAINRIIGGDPPTAAQFNTSKQFHDIIDQGLLNNIDDVAAKENWDKILPQPVIDSIKVKGHWYAAPVDIHMPAWIFYSKPAFAKAGITSDPKNYDELIADLGKLKAAGLTGLALGGQPWQEKLTFDAVLADVGGTDLYLKVYRDKDIAAASSPAFKNVLAQYKKLHDYVDAGSPGRNWNDATALLIQGKAGVQIMGDWAKGEFIAANQSAGKDYGCLPGFGPKAPYIVAGDVFVFPKTDNADALKAQHLLATVMTSPGPQVAFSAKKGSIPIRTDVDASKLDVCAQEGIEAMKDKSRQLPNAEMLVAPDLNGALQDVITNFWNKNESVDDAQKAFVSAMKGA</sequence>
<feature type="signal peptide" evidence="7">
    <location>
        <begin position="1"/>
        <end position="25"/>
    </location>
</feature>
<evidence type="ECO:0000256" key="3">
    <source>
        <dbReference type="ARBA" id="ARBA00022448"/>
    </source>
</evidence>
<evidence type="ECO:0000313" key="9">
    <source>
        <dbReference type="Proteomes" id="UP000270342"/>
    </source>
</evidence>
<dbReference type="Pfam" id="PF01547">
    <property type="entry name" value="SBP_bac_1"/>
    <property type="match status" value="1"/>
</dbReference>
<comment type="subcellular location">
    <subcellularLocation>
        <location evidence="1">Periplasm</location>
    </subcellularLocation>
</comment>
<dbReference type="GO" id="GO:0042597">
    <property type="term" value="C:periplasmic space"/>
    <property type="evidence" value="ECO:0007669"/>
    <property type="project" value="UniProtKB-SubCell"/>
</dbReference>
<dbReference type="SUPFAM" id="SSF53850">
    <property type="entry name" value="Periplasmic binding protein-like II"/>
    <property type="match status" value="1"/>
</dbReference>
<dbReference type="RefSeq" id="WP_121083221.1">
    <property type="nucleotide sequence ID" value="NZ_RBZU01000001.1"/>
</dbReference>
<evidence type="ECO:0000256" key="1">
    <source>
        <dbReference type="ARBA" id="ARBA00004418"/>
    </source>
</evidence>
<dbReference type="InterPro" id="IPR050490">
    <property type="entry name" value="Bact_solute-bd_prot1"/>
</dbReference>
<evidence type="ECO:0000256" key="5">
    <source>
        <dbReference type="ARBA" id="ARBA00049629"/>
    </source>
</evidence>
<gene>
    <name evidence="8" type="ORF">D7S86_02895</name>
</gene>
<dbReference type="EMBL" id="RBZU01000001">
    <property type="protein sequence ID" value="RKP58888.1"/>
    <property type="molecule type" value="Genomic_DNA"/>
</dbReference>
<evidence type="ECO:0000313" key="8">
    <source>
        <dbReference type="EMBL" id="RKP58888.1"/>
    </source>
</evidence>
<evidence type="ECO:0000256" key="2">
    <source>
        <dbReference type="ARBA" id="ARBA00008520"/>
    </source>
</evidence>
<dbReference type="Gene3D" id="3.40.190.10">
    <property type="entry name" value="Periplasmic binding protein-like II"/>
    <property type="match status" value="2"/>
</dbReference>
<proteinExistence type="inferred from homology"/>
<protein>
    <recommendedName>
        <fullName evidence="6">Probable sugar-binding periplasmic protein</fullName>
    </recommendedName>
</protein>
<keyword evidence="4 7" id="KW-0732">Signal</keyword>
<keyword evidence="3" id="KW-0813">Transport</keyword>
<comment type="function">
    <text evidence="5">Part of a binding-protein-dependent transport system for a sugar.</text>
</comment>
<name>A0A494YDT4_9BURK</name>
<dbReference type="Proteomes" id="UP000270342">
    <property type="component" value="Unassembled WGS sequence"/>
</dbReference>
<dbReference type="InterPro" id="IPR006059">
    <property type="entry name" value="SBP"/>
</dbReference>
<accession>A0A494YDT4</accession>
<reference evidence="8 9" key="1">
    <citation type="submission" date="2018-10" db="EMBL/GenBank/DDBJ databases">
        <title>Robbsia sp. DHC34, isolated from soil.</title>
        <authorList>
            <person name="Gao Z.-H."/>
            <person name="Qiu L.-H."/>
        </authorList>
    </citation>
    <scope>NUCLEOTIDE SEQUENCE [LARGE SCALE GENOMIC DNA]</scope>
    <source>
        <strain evidence="8 9">DHC34</strain>
    </source>
</reference>